<dbReference type="GO" id="GO:0000139">
    <property type="term" value="C:Golgi membrane"/>
    <property type="evidence" value="ECO:0007669"/>
    <property type="project" value="UniProtKB-SubCell"/>
</dbReference>
<gene>
    <name evidence="13" type="ORF">Agabi119p4_10249</name>
</gene>
<evidence type="ECO:0000256" key="10">
    <source>
        <dbReference type="SAM" id="MobiDB-lite"/>
    </source>
</evidence>
<evidence type="ECO:0000256" key="9">
    <source>
        <dbReference type="ARBA" id="ARBA00023136"/>
    </source>
</evidence>
<dbReference type="Proteomes" id="UP000629468">
    <property type="component" value="Unassembled WGS sequence"/>
</dbReference>
<comment type="similarity">
    <text evidence="3">Belongs to the TVP38/TMEM64 family.</text>
</comment>
<proteinExistence type="inferred from homology"/>
<dbReference type="InterPro" id="IPR051076">
    <property type="entry name" value="Golgi_membrane_TVP38/TMEM64"/>
</dbReference>
<feature type="region of interest" description="Disordered" evidence="10">
    <location>
        <begin position="405"/>
        <end position="559"/>
    </location>
</feature>
<protein>
    <recommendedName>
        <fullName evidence="4">Golgi apparatus membrane protein TVP38</fullName>
    </recommendedName>
    <alternativeName>
        <fullName evidence="5">Golgi apparatus membrane protein tvp38</fullName>
    </alternativeName>
</protein>
<evidence type="ECO:0000256" key="5">
    <source>
        <dbReference type="ARBA" id="ARBA00020673"/>
    </source>
</evidence>
<evidence type="ECO:0000256" key="6">
    <source>
        <dbReference type="ARBA" id="ARBA00022692"/>
    </source>
</evidence>
<dbReference type="EMBL" id="JABXXO010000014">
    <property type="protein sequence ID" value="KAF7760840.1"/>
    <property type="molecule type" value="Genomic_DNA"/>
</dbReference>
<comment type="caution">
    <text evidence="13">The sequence shown here is derived from an EMBL/GenBank/DDBJ whole genome shotgun (WGS) entry which is preliminary data.</text>
</comment>
<evidence type="ECO:0000256" key="3">
    <source>
        <dbReference type="ARBA" id="ARBA00008640"/>
    </source>
</evidence>
<reference evidence="13 14" key="1">
    <citation type="journal article" name="Sci. Rep.">
        <title>Telomere-to-telomere assembled and centromere annotated genomes of the two main subspecies of the button mushroom Agaricus bisporus reveal especially polymorphic chromosome ends.</title>
        <authorList>
            <person name="Sonnenberg A.S.M."/>
            <person name="Sedaghat-Telgerd N."/>
            <person name="Lavrijssen B."/>
            <person name="Ohm R.A."/>
            <person name="Hendrickx P.M."/>
            <person name="Scholtmeijer K."/>
            <person name="Baars J.J.P."/>
            <person name="van Peer A."/>
        </authorList>
    </citation>
    <scope>NUCLEOTIDE SEQUENCE [LARGE SCALE GENOMIC DNA]</scope>
    <source>
        <strain evidence="13 14">H119_p4</strain>
    </source>
</reference>
<evidence type="ECO:0000256" key="1">
    <source>
        <dbReference type="ARBA" id="ARBA00002978"/>
    </source>
</evidence>
<evidence type="ECO:0000256" key="4">
    <source>
        <dbReference type="ARBA" id="ARBA00013533"/>
    </source>
</evidence>
<keyword evidence="7 11" id="KW-1133">Transmembrane helix</keyword>
<evidence type="ECO:0000256" key="2">
    <source>
        <dbReference type="ARBA" id="ARBA00004653"/>
    </source>
</evidence>
<feature type="domain" description="VTT" evidence="12">
    <location>
        <begin position="167"/>
        <end position="281"/>
    </location>
</feature>
<feature type="transmembrane region" description="Helical" evidence="11">
    <location>
        <begin position="147"/>
        <end position="165"/>
    </location>
</feature>
<feature type="region of interest" description="Disordered" evidence="10">
    <location>
        <begin position="340"/>
        <end position="374"/>
    </location>
</feature>
<feature type="transmembrane region" description="Helical" evidence="11">
    <location>
        <begin position="108"/>
        <end position="127"/>
    </location>
</feature>
<evidence type="ECO:0000256" key="11">
    <source>
        <dbReference type="SAM" id="Phobius"/>
    </source>
</evidence>
<keyword evidence="6 11" id="KW-0812">Transmembrane</keyword>
<name>A0A8H7EWT1_AGABI</name>
<keyword evidence="9 11" id="KW-0472">Membrane</keyword>
<comment type="subcellular location">
    <subcellularLocation>
        <location evidence="2">Golgi apparatus membrane</location>
        <topology evidence="2">Multi-pass membrane protein</topology>
    </subcellularLocation>
</comment>
<accession>A0A8H7EWT1</accession>
<feature type="region of interest" description="Disordered" evidence="10">
    <location>
        <begin position="1"/>
        <end position="51"/>
    </location>
</feature>
<evidence type="ECO:0000313" key="13">
    <source>
        <dbReference type="EMBL" id="KAF7760840.1"/>
    </source>
</evidence>
<comment type="function">
    <text evidence="1">Golgi membrane protein involved in vesicular trafficking and spindle migration.</text>
</comment>
<feature type="transmembrane region" description="Helical" evidence="11">
    <location>
        <begin position="250"/>
        <end position="270"/>
    </location>
</feature>
<evidence type="ECO:0000256" key="8">
    <source>
        <dbReference type="ARBA" id="ARBA00023034"/>
    </source>
</evidence>
<dbReference type="PANTHER" id="PTHR47549">
    <property type="entry name" value="GOLGI APPARATUS MEMBRANE PROTEIN TVP38-RELATED"/>
    <property type="match status" value="1"/>
</dbReference>
<evidence type="ECO:0000256" key="7">
    <source>
        <dbReference type="ARBA" id="ARBA00022989"/>
    </source>
</evidence>
<feature type="transmembrane region" description="Helical" evidence="11">
    <location>
        <begin position="172"/>
        <end position="193"/>
    </location>
</feature>
<dbReference type="Pfam" id="PF09335">
    <property type="entry name" value="VTT_dom"/>
    <property type="match status" value="1"/>
</dbReference>
<dbReference type="InterPro" id="IPR032816">
    <property type="entry name" value="VTT_dom"/>
</dbReference>
<feature type="compositionally biased region" description="Polar residues" evidence="10">
    <location>
        <begin position="470"/>
        <end position="479"/>
    </location>
</feature>
<feature type="compositionally biased region" description="Polar residues" evidence="10">
    <location>
        <begin position="426"/>
        <end position="455"/>
    </location>
</feature>
<keyword evidence="8" id="KW-0333">Golgi apparatus</keyword>
<dbReference type="PANTHER" id="PTHR47549:SF2">
    <property type="entry name" value="GOLGI APPARATUS MEMBRANE PROTEIN TVP38"/>
    <property type="match status" value="1"/>
</dbReference>
<feature type="compositionally biased region" description="Polar residues" evidence="10">
    <location>
        <begin position="359"/>
        <end position="374"/>
    </location>
</feature>
<feature type="transmembrane region" description="Helical" evidence="11">
    <location>
        <begin position="297"/>
        <end position="318"/>
    </location>
</feature>
<dbReference type="AlphaFoldDB" id="A0A8H7EWT1"/>
<organism evidence="13 14">
    <name type="scientific">Agaricus bisporus var. burnettii</name>
    <dbReference type="NCBI Taxonomy" id="192524"/>
    <lineage>
        <taxon>Eukaryota</taxon>
        <taxon>Fungi</taxon>
        <taxon>Dikarya</taxon>
        <taxon>Basidiomycota</taxon>
        <taxon>Agaricomycotina</taxon>
        <taxon>Agaricomycetes</taxon>
        <taxon>Agaricomycetidae</taxon>
        <taxon>Agaricales</taxon>
        <taxon>Agaricineae</taxon>
        <taxon>Agaricaceae</taxon>
        <taxon>Agaricus</taxon>
    </lineage>
</organism>
<evidence type="ECO:0000259" key="12">
    <source>
        <dbReference type="Pfam" id="PF09335"/>
    </source>
</evidence>
<sequence>MYNPYDPPRQGFTSLQQDEAYKPSSHQPAATAYQDPLVYPPGPPNGQLSTHSFPSSLTYKSSQDVEDGVVLRGGTPSPTPSEEKEMKTGAIDWKSVTNWRFWIRKEWIWYYVALVVILVIVALMTIYHKQIVHWLTPVTRWLHDLSFGWIVPIAVLFVISFPPLFGHEIVAVLCGLVWGLWIGFGIVAAGTFLGEVGNFYAFKYCCRSRGEKLERTSIFYACLSKVVRDGGFKIALIARLSAIPGHFTTAIFSTCGMGIIVFSIAAILSLPKQFITVYLGVLLEQSADGTETSTSRVISGVVLGITTLITFVAMWYIYHLMNKVKPEVIYLRRKTRQIKLERRRSPQNSSENGHIPDPSYTTTIENTSESELPLTSRNIPMGYAAAFADPAHFQQEEPTEHYDTYLHAPKPQRPGRQIKPEEGLRSTPNLDSNYPQTSLSPTANTYDPFADSNSPVPSPLIRSSPPKSYPPTQNFSTFVGSREPASEFSPVPQYNPSDRGSPRVTVPTFNNHPSAVTVSSPNSGQQGPYSTGYLNSPEPMTESDDGYSNPPRQGPGVPR</sequence>
<feature type="compositionally biased region" description="Polar residues" evidence="10">
    <location>
        <begin position="507"/>
        <end position="534"/>
    </location>
</feature>
<evidence type="ECO:0000313" key="14">
    <source>
        <dbReference type="Proteomes" id="UP000629468"/>
    </source>
</evidence>